<dbReference type="InterPro" id="IPR002470">
    <property type="entry name" value="Peptidase_S9A"/>
</dbReference>
<dbReference type="PANTHER" id="PTHR11757:SF19">
    <property type="entry name" value="PROLYL ENDOPEPTIDASE-LIKE"/>
    <property type="match status" value="1"/>
</dbReference>
<gene>
    <name evidence="10" type="ORF">MARPO_0056s0087</name>
</gene>
<dbReference type="Pfam" id="PF02897">
    <property type="entry name" value="Peptidase_S9_N"/>
    <property type="match status" value="1"/>
</dbReference>
<evidence type="ECO:0000313" key="10">
    <source>
        <dbReference type="EMBL" id="PTQ37637.1"/>
    </source>
</evidence>
<comment type="similarity">
    <text evidence="1 6">Belongs to the peptidase S9A family.</text>
</comment>
<dbReference type="Gene3D" id="3.40.50.1820">
    <property type="entry name" value="alpha/beta hydrolase"/>
    <property type="match status" value="1"/>
</dbReference>
<evidence type="ECO:0000256" key="3">
    <source>
        <dbReference type="ARBA" id="ARBA00022801"/>
    </source>
</evidence>
<accession>A0A2R6WUW1</accession>
<dbReference type="EC" id="3.4.21.-" evidence="6"/>
<dbReference type="OrthoDB" id="248387at2759"/>
<keyword evidence="4 6" id="KW-0720">Serine protease</keyword>
<evidence type="ECO:0000256" key="1">
    <source>
        <dbReference type="ARBA" id="ARBA00005228"/>
    </source>
</evidence>
<organism evidence="10 11">
    <name type="scientific">Marchantia polymorpha</name>
    <name type="common">Common liverwort</name>
    <name type="synonym">Marchantia aquatica</name>
    <dbReference type="NCBI Taxonomy" id="3197"/>
    <lineage>
        <taxon>Eukaryota</taxon>
        <taxon>Viridiplantae</taxon>
        <taxon>Streptophyta</taxon>
        <taxon>Embryophyta</taxon>
        <taxon>Marchantiophyta</taxon>
        <taxon>Marchantiopsida</taxon>
        <taxon>Marchantiidae</taxon>
        <taxon>Marchantiales</taxon>
        <taxon>Marchantiaceae</taxon>
        <taxon>Marchantia</taxon>
    </lineage>
</organism>
<dbReference type="InterPro" id="IPR001375">
    <property type="entry name" value="Peptidase_S9_cat"/>
</dbReference>
<dbReference type="InterPro" id="IPR029058">
    <property type="entry name" value="AB_hydrolase_fold"/>
</dbReference>
<dbReference type="SUPFAM" id="SSF50993">
    <property type="entry name" value="Peptidase/esterase 'gauge' domain"/>
    <property type="match status" value="1"/>
</dbReference>
<proteinExistence type="inferred from homology"/>
<feature type="domain" description="Peptidase S9 prolyl oligopeptidase catalytic" evidence="8">
    <location>
        <begin position="607"/>
        <end position="821"/>
    </location>
</feature>
<dbReference type="AlphaFoldDB" id="A0A2R6WUW1"/>
<dbReference type="Gramene" id="Mp6g15750.1">
    <property type="protein sequence ID" value="Mp6g15750.1.cds"/>
    <property type="gene ID" value="Mp6g15750"/>
</dbReference>
<evidence type="ECO:0000256" key="5">
    <source>
        <dbReference type="ARBA" id="ARBA00045448"/>
    </source>
</evidence>
<keyword evidence="2 6" id="KW-0645">Protease</keyword>
<reference evidence="11" key="1">
    <citation type="journal article" date="2017" name="Cell">
        <title>Insights into land plant evolution garnered from the Marchantia polymorpha genome.</title>
        <authorList>
            <person name="Bowman J.L."/>
            <person name="Kohchi T."/>
            <person name="Yamato K.T."/>
            <person name="Jenkins J."/>
            <person name="Shu S."/>
            <person name="Ishizaki K."/>
            <person name="Yamaoka S."/>
            <person name="Nishihama R."/>
            <person name="Nakamura Y."/>
            <person name="Berger F."/>
            <person name="Adam C."/>
            <person name="Aki S.S."/>
            <person name="Althoff F."/>
            <person name="Araki T."/>
            <person name="Arteaga-Vazquez M.A."/>
            <person name="Balasubrmanian S."/>
            <person name="Barry K."/>
            <person name="Bauer D."/>
            <person name="Boehm C.R."/>
            <person name="Briginshaw L."/>
            <person name="Caballero-Perez J."/>
            <person name="Catarino B."/>
            <person name="Chen F."/>
            <person name="Chiyoda S."/>
            <person name="Chovatia M."/>
            <person name="Davies K.M."/>
            <person name="Delmans M."/>
            <person name="Demura T."/>
            <person name="Dierschke T."/>
            <person name="Dolan L."/>
            <person name="Dorantes-Acosta A.E."/>
            <person name="Eklund D.M."/>
            <person name="Florent S.N."/>
            <person name="Flores-Sandoval E."/>
            <person name="Fujiyama A."/>
            <person name="Fukuzawa H."/>
            <person name="Galik B."/>
            <person name="Grimanelli D."/>
            <person name="Grimwood J."/>
            <person name="Grossniklaus U."/>
            <person name="Hamada T."/>
            <person name="Haseloff J."/>
            <person name="Hetherington A.J."/>
            <person name="Higo A."/>
            <person name="Hirakawa Y."/>
            <person name="Hundley H.N."/>
            <person name="Ikeda Y."/>
            <person name="Inoue K."/>
            <person name="Inoue S.I."/>
            <person name="Ishida S."/>
            <person name="Jia Q."/>
            <person name="Kakita M."/>
            <person name="Kanazawa T."/>
            <person name="Kawai Y."/>
            <person name="Kawashima T."/>
            <person name="Kennedy M."/>
            <person name="Kinose K."/>
            <person name="Kinoshita T."/>
            <person name="Kohara Y."/>
            <person name="Koide E."/>
            <person name="Komatsu K."/>
            <person name="Kopischke S."/>
            <person name="Kubo M."/>
            <person name="Kyozuka J."/>
            <person name="Lagercrantz U."/>
            <person name="Lin S.S."/>
            <person name="Lindquist E."/>
            <person name="Lipzen A.M."/>
            <person name="Lu C.W."/>
            <person name="De Luna E."/>
            <person name="Martienssen R.A."/>
            <person name="Minamino N."/>
            <person name="Mizutani M."/>
            <person name="Mizutani M."/>
            <person name="Mochizuki N."/>
            <person name="Monte I."/>
            <person name="Mosher R."/>
            <person name="Nagasaki H."/>
            <person name="Nakagami H."/>
            <person name="Naramoto S."/>
            <person name="Nishitani K."/>
            <person name="Ohtani M."/>
            <person name="Okamoto T."/>
            <person name="Okumura M."/>
            <person name="Phillips J."/>
            <person name="Pollak B."/>
            <person name="Reinders A."/>
            <person name="Rovekamp M."/>
            <person name="Sano R."/>
            <person name="Sawa S."/>
            <person name="Schmid M.W."/>
            <person name="Shirakawa M."/>
            <person name="Solano R."/>
            <person name="Spunde A."/>
            <person name="Suetsugu N."/>
            <person name="Sugano S."/>
            <person name="Sugiyama A."/>
            <person name="Sun R."/>
            <person name="Suzuki Y."/>
            <person name="Takenaka M."/>
            <person name="Takezawa D."/>
            <person name="Tomogane H."/>
            <person name="Tsuzuki M."/>
            <person name="Ueda T."/>
            <person name="Umeda M."/>
            <person name="Ward J.M."/>
            <person name="Watanabe Y."/>
            <person name="Yazaki K."/>
            <person name="Yokoyama R."/>
            <person name="Yoshitake Y."/>
            <person name="Yotsui I."/>
            <person name="Zachgo S."/>
            <person name="Schmutz J."/>
        </authorList>
    </citation>
    <scope>NUCLEOTIDE SEQUENCE [LARGE SCALE GENOMIC DNA]</scope>
    <source>
        <strain evidence="11">Tak-1</strain>
    </source>
</reference>
<evidence type="ECO:0000313" key="11">
    <source>
        <dbReference type="Proteomes" id="UP000244005"/>
    </source>
</evidence>
<dbReference type="Gene3D" id="2.130.10.120">
    <property type="entry name" value="Prolyl oligopeptidase, N-terminal domain"/>
    <property type="match status" value="1"/>
</dbReference>
<evidence type="ECO:0000256" key="7">
    <source>
        <dbReference type="SAM" id="MobiDB-lite"/>
    </source>
</evidence>
<dbReference type="OMA" id="LINCNSK"/>
<protein>
    <recommendedName>
        <fullName evidence="6">Prolyl endopeptidase</fullName>
        <ecNumber evidence="6">3.4.21.-</ecNumber>
    </recommendedName>
</protein>
<comment type="function">
    <text evidence="5">Serine peptidase whose precise substrate specificity remains unclear. Does not cleave peptides after a arginine or lysine residue. Regulates trans-Golgi network morphology and sorting by regulating the membrane binding of the AP-1 complex. May play a role in the regulation of synaptic vesicle exocytosis.</text>
</comment>
<keyword evidence="3 6" id="KW-0378">Hydrolase</keyword>
<evidence type="ECO:0000256" key="2">
    <source>
        <dbReference type="ARBA" id="ARBA00022670"/>
    </source>
</evidence>
<dbReference type="PANTHER" id="PTHR11757">
    <property type="entry name" value="PROTEASE FAMILY S9A OLIGOPEPTIDASE"/>
    <property type="match status" value="1"/>
</dbReference>
<feature type="compositionally biased region" description="Polar residues" evidence="7">
    <location>
        <begin position="517"/>
        <end position="527"/>
    </location>
</feature>
<evidence type="ECO:0000259" key="9">
    <source>
        <dbReference type="Pfam" id="PF02897"/>
    </source>
</evidence>
<dbReference type="Pfam" id="PF00326">
    <property type="entry name" value="Peptidase_S9"/>
    <property type="match status" value="1"/>
</dbReference>
<dbReference type="InterPro" id="IPR023302">
    <property type="entry name" value="Pept_S9A_N"/>
</dbReference>
<sequence>MMMAERRVVMSLLWRKGVRGTSRFSENLSQFLGCQVILDRLVHISASPSKEQGKCRDGHLIEPPVAVSRPFRRTKHGRTWYDPYHWMRVCKDEAVGYLQLENAYADKCMADSLNLQRKLQKEMAGRLKQEVSSPPERIGPWLYYTRIPKGQDYPVYCRIRHSVRISTTQSKLKKVAASVLGWDYQDEEEVLLDQNALVEEFGYVQLGTCRLSKDHNVMAYTLDTSGREVFSLFVKDLRTGRIMKEEQKAGVVSVEWAGDGRTLYYTEVDELLRPWRVYRRSLGSEAEDILVFEEKDASSFLDVSRTKDWTFITVNVNSKTSSEVYLIDADNPEADLQLVEERRGGIQYFVEHHQGFLYILTNRRMDGGNTRTAVGDYRLVRCSLGNPGSKYWQEIASLERGAFIEDMEIFEKHLVLYQRRGGLPRIQVLDLPSSGFESRRTLSLPQEVCTVTPGANEDFNSSVFRLTVSSPNLPETVLEYHLETGKPKVLQQEEVQGVQLPVKKRKGTRRLSDEGHTNVSELDSQAQVDRKPKVVSGKADSEATDDFHLCLLSQYECQRHEVITADGVAVPLTVVCGSGVRQDGQNPALLIGYGAYGKTLEVEWCSEHLSLLDRGWVIAFSHVRGGGELGRSWYEAGILLKKKNSFHDFIASAKYLIENKYAHRSKLGALGLSAGGLLVASAVNLQPGLFRAVILQVPFLDINNTLLDTDLPLSVHEYDEWGDPDDPEHFTNIGSYSPYDNVQEGKAYPAMLVKTGLLDSRVGYWEAAKYVARVRNLAEQDPAKLILLKTSMDSGHVSDCGRFSHLKETAYDYAFLIKMIGR</sequence>
<evidence type="ECO:0000259" key="8">
    <source>
        <dbReference type="Pfam" id="PF00326"/>
    </source>
</evidence>
<dbReference type="SUPFAM" id="SSF53474">
    <property type="entry name" value="alpha/beta-Hydrolases"/>
    <property type="match status" value="1"/>
</dbReference>
<name>A0A2R6WUW1_MARPO</name>
<feature type="region of interest" description="Disordered" evidence="7">
    <location>
        <begin position="503"/>
        <end position="539"/>
    </location>
</feature>
<dbReference type="EMBL" id="KZ772728">
    <property type="protein sequence ID" value="PTQ37637.1"/>
    <property type="molecule type" value="Genomic_DNA"/>
</dbReference>
<feature type="domain" description="Peptidase S9A N-terminal" evidence="9">
    <location>
        <begin position="63"/>
        <end position="492"/>
    </location>
</feature>
<dbReference type="GO" id="GO:0006508">
    <property type="term" value="P:proteolysis"/>
    <property type="evidence" value="ECO:0007669"/>
    <property type="project" value="UniProtKB-KW"/>
</dbReference>
<keyword evidence="11" id="KW-1185">Reference proteome</keyword>
<dbReference type="InterPro" id="IPR051543">
    <property type="entry name" value="Serine_Peptidase_S9A"/>
</dbReference>
<dbReference type="GO" id="GO:0004252">
    <property type="term" value="F:serine-type endopeptidase activity"/>
    <property type="evidence" value="ECO:0007669"/>
    <property type="project" value="UniProtKB-UniRule"/>
</dbReference>
<evidence type="ECO:0000256" key="4">
    <source>
        <dbReference type="ARBA" id="ARBA00022825"/>
    </source>
</evidence>
<dbReference type="PRINTS" id="PR00862">
    <property type="entry name" value="PROLIGOPTASE"/>
</dbReference>
<dbReference type="Proteomes" id="UP000244005">
    <property type="component" value="Unassembled WGS sequence"/>
</dbReference>
<evidence type="ECO:0000256" key="6">
    <source>
        <dbReference type="RuleBase" id="RU368024"/>
    </source>
</evidence>